<dbReference type="EMBL" id="AGNL01045876">
    <property type="protein sequence ID" value="EJK48403.1"/>
    <property type="molecule type" value="Genomic_DNA"/>
</dbReference>
<organism evidence="2 3">
    <name type="scientific">Thalassiosira oceanica</name>
    <name type="common">Marine diatom</name>
    <dbReference type="NCBI Taxonomy" id="159749"/>
    <lineage>
        <taxon>Eukaryota</taxon>
        <taxon>Sar</taxon>
        <taxon>Stramenopiles</taxon>
        <taxon>Ochrophyta</taxon>
        <taxon>Bacillariophyta</taxon>
        <taxon>Coscinodiscophyceae</taxon>
        <taxon>Thalassiosirophycidae</taxon>
        <taxon>Thalassiosirales</taxon>
        <taxon>Thalassiosiraceae</taxon>
        <taxon>Thalassiosira</taxon>
    </lineage>
</organism>
<accession>K0R570</accession>
<reference evidence="2 3" key="1">
    <citation type="journal article" date="2012" name="Genome Biol.">
        <title>Genome and low-iron response of an oceanic diatom adapted to chronic iron limitation.</title>
        <authorList>
            <person name="Lommer M."/>
            <person name="Specht M."/>
            <person name="Roy A.S."/>
            <person name="Kraemer L."/>
            <person name="Andreson R."/>
            <person name="Gutowska M.A."/>
            <person name="Wolf J."/>
            <person name="Bergner S.V."/>
            <person name="Schilhabel M.B."/>
            <person name="Klostermeier U.C."/>
            <person name="Beiko R.G."/>
            <person name="Rosenstiel P."/>
            <person name="Hippler M."/>
            <person name="Laroche J."/>
        </authorList>
    </citation>
    <scope>NUCLEOTIDE SEQUENCE [LARGE SCALE GENOMIC DNA]</scope>
    <source>
        <strain evidence="2 3">CCMP1005</strain>
    </source>
</reference>
<dbReference type="AlphaFoldDB" id="K0R570"/>
<sequence>MKSTAMECKRQIFIPMCTLVCTKRRSPQRNSSGNTLLEQLVHRMLTVVGGSRLIVQRPLLSWPGVFGVFIVDLLPVLNKMRASRALGADFQNLATIRSQSKQTKHRRSAERRKQRKPKLLGAALKTVGPLN</sequence>
<evidence type="ECO:0000256" key="1">
    <source>
        <dbReference type="SAM" id="MobiDB-lite"/>
    </source>
</evidence>
<feature type="compositionally biased region" description="Basic residues" evidence="1">
    <location>
        <begin position="102"/>
        <end position="118"/>
    </location>
</feature>
<name>K0R570_THAOC</name>
<dbReference type="Proteomes" id="UP000266841">
    <property type="component" value="Unassembled WGS sequence"/>
</dbReference>
<evidence type="ECO:0000313" key="3">
    <source>
        <dbReference type="Proteomes" id="UP000266841"/>
    </source>
</evidence>
<evidence type="ECO:0000313" key="2">
    <source>
        <dbReference type="EMBL" id="EJK48403.1"/>
    </source>
</evidence>
<comment type="caution">
    <text evidence="2">The sequence shown here is derived from an EMBL/GenBank/DDBJ whole genome shotgun (WGS) entry which is preliminary data.</text>
</comment>
<protein>
    <submittedName>
        <fullName evidence="2">Uncharacterized protein</fullName>
    </submittedName>
</protein>
<gene>
    <name evidence="2" type="ORF">THAOC_32798</name>
</gene>
<proteinExistence type="predicted"/>
<feature type="region of interest" description="Disordered" evidence="1">
    <location>
        <begin position="97"/>
        <end position="118"/>
    </location>
</feature>
<keyword evidence="3" id="KW-1185">Reference proteome</keyword>